<dbReference type="EMBL" id="JAVRHT010000046">
    <property type="protein sequence ID" value="MDT0633015.1"/>
    <property type="molecule type" value="Genomic_DNA"/>
</dbReference>
<evidence type="ECO:0000256" key="2">
    <source>
        <dbReference type="ARBA" id="ARBA00022617"/>
    </source>
</evidence>
<dbReference type="PRINTS" id="PR00385">
    <property type="entry name" value="P450"/>
</dbReference>
<name>A0ABU3BUP8_9BACT</name>
<dbReference type="InterPro" id="IPR017972">
    <property type="entry name" value="Cyt_P450_CS"/>
</dbReference>
<dbReference type="PROSITE" id="PS00086">
    <property type="entry name" value="CYTOCHROME_P450"/>
    <property type="match status" value="1"/>
</dbReference>
<dbReference type="PANTHER" id="PTHR24291">
    <property type="entry name" value="CYTOCHROME P450 FAMILY 4"/>
    <property type="match status" value="1"/>
</dbReference>
<keyword evidence="9" id="KW-1185">Reference proteome</keyword>
<dbReference type="Proteomes" id="UP001267426">
    <property type="component" value="Unassembled WGS sequence"/>
</dbReference>
<dbReference type="InterPro" id="IPR002401">
    <property type="entry name" value="Cyt_P450_E_grp-I"/>
</dbReference>
<dbReference type="InterPro" id="IPR036396">
    <property type="entry name" value="Cyt_P450_sf"/>
</dbReference>
<dbReference type="PANTHER" id="PTHR24291:SF50">
    <property type="entry name" value="BIFUNCTIONAL ALBAFLAVENONE MONOOXYGENASE_TERPENE SYNTHASE"/>
    <property type="match status" value="1"/>
</dbReference>
<evidence type="ECO:0000256" key="4">
    <source>
        <dbReference type="ARBA" id="ARBA00023002"/>
    </source>
</evidence>
<evidence type="ECO:0000256" key="3">
    <source>
        <dbReference type="ARBA" id="ARBA00022723"/>
    </source>
</evidence>
<keyword evidence="4 7" id="KW-0560">Oxidoreductase</keyword>
<dbReference type="InterPro" id="IPR050196">
    <property type="entry name" value="Cytochrome_P450_Monoox"/>
</dbReference>
<accession>A0ABU3BUP8</accession>
<dbReference type="CDD" id="cd20620">
    <property type="entry name" value="CYP132-like"/>
    <property type="match status" value="1"/>
</dbReference>
<organism evidence="8 9">
    <name type="scientific">Rubrivirga litoralis</name>
    <dbReference type="NCBI Taxonomy" id="3075598"/>
    <lineage>
        <taxon>Bacteria</taxon>
        <taxon>Pseudomonadati</taxon>
        <taxon>Rhodothermota</taxon>
        <taxon>Rhodothermia</taxon>
        <taxon>Rhodothermales</taxon>
        <taxon>Rubricoccaceae</taxon>
        <taxon>Rubrivirga</taxon>
    </lineage>
</organism>
<sequence>MPAVPPSPDVRRYAHGSHRFELLAAFMRELKEGVDRLDAVGGDLVIAEGWPLPPVAHVRHPDLLRELLVDRNEDVTKARGLRLARTVLGDGLLTSEPPRHTRRRRLVLPAFHHGRLQGYGRTMVDLTRAETAGWAEGEPFDAAEAMNRLALAIAGQTLFGADVLSDADRVSGAVRDAMAGFDGAQYPLADRLMWLPTRANRRSKAARATLDALVYGLIDERRREPDVEHADLLGMLLDARDDEAGGALTDEEVRDEAMTLLLAGHETTAVALAWTWALLARNPDAEARLHAEVDALAAPPTFDDLDQLPYTRQVFAESMRLFPPAWTVGREAARDTELGGRPLPKGTTILFAPLHLHRDPRFWDEPEAFRPERFAPEARAGRHKFAYLPFSAGRRGCIGEQFAWIEGTLVLATVAQRWRLELAAAPPAAHGSVTLRPSGPVQMVATRR</sequence>
<reference evidence="8 9" key="1">
    <citation type="submission" date="2023-09" db="EMBL/GenBank/DDBJ databases">
        <authorList>
            <person name="Rey-Velasco X."/>
        </authorList>
    </citation>
    <scope>NUCLEOTIDE SEQUENCE [LARGE SCALE GENOMIC DNA]</scope>
    <source>
        <strain evidence="8 9">F394</strain>
    </source>
</reference>
<proteinExistence type="inferred from homology"/>
<keyword evidence="3 7" id="KW-0479">Metal-binding</keyword>
<evidence type="ECO:0000313" key="9">
    <source>
        <dbReference type="Proteomes" id="UP001267426"/>
    </source>
</evidence>
<dbReference type="PRINTS" id="PR00463">
    <property type="entry name" value="EP450I"/>
</dbReference>
<comment type="caution">
    <text evidence="8">The sequence shown here is derived from an EMBL/GenBank/DDBJ whole genome shotgun (WGS) entry which is preliminary data.</text>
</comment>
<dbReference type="Gene3D" id="1.10.630.10">
    <property type="entry name" value="Cytochrome P450"/>
    <property type="match status" value="1"/>
</dbReference>
<comment type="similarity">
    <text evidence="1 7">Belongs to the cytochrome P450 family.</text>
</comment>
<keyword evidence="2 7" id="KW-0349">Heme</keyword>
<evidence type="ECO:0000256" key="7">
    <source>
        <dbReference type="RuleBase" id="RU000461"/>
    </source>
</evidence>
<dbReference type="InterPro" id="IPR001128">
    <property type="entry name" value="Cyt_P450"/>
</dbReference>
<protein>
    <submittedName>
        <fullName evidence="8">Cytochrome P450</fullName>
    </submittedName>
</protein>
<evidence type="ECO:0000313" key="8">
    <source>
        <dbReference type="EMBL" id="MDT0633015.1"/>
    </source>
</evidence>
<gene>
    <name evidence="8" type="ORF">RM540_14760</name>
</gene>
<dbReference type="RefSeq" id="WP_311665486.1">
    <property type="nucleotide sequence ID" value="NZ_JAVRHT010000046.1"/>
</dbReference>
<evidence type="ECO:0000256" key="6">
    <source>
        <dbReference type="ARBA" id="ARBA00023033"/>
    </source>
</evidence>
<dbReference type="Pfam" id="PF00067">
    <property type="entry name" value="p450"/>
    <property type="match status" value="1"/>
</dbReference>
<evidence type="ECO:0000256" key="5">
    <source>
        <dbReference type="ARBA" id="ARBA00023004"/>
    </source>
</evidence>
<keyword evidence="6 7" id="KW-0503">Monooxygenase</keyword>
<keyword evidence="5 7" id="KW-0408">Iron</keyword>
<dbReference type="SUPFAM" id="SSF48264">
    <property type="entry name" value="Cytochrome P450"/>
    <property type="match status" value="1"/>
</dbReference>
<evidence type="ECO:0000256" key="1">
    <source>
        <dbReference type="ARBA" id="ARBA00010617"/>
    </source>
</evidence>